<name>A0A316W2V7_9BASI</name>
<dbReference type="EMBL" id="KZ819364">
    <property type="protein sequence ID" value="PWN44029.1"/>
    <property type="molecule type" value="Genomic_DNA"/>
</dbReference>
<evidence type="ECO:0000313" key="2">
    <source>
        <dbReference type="Proteomes" id="UP000245783"/>
    </source>
</evidence>
<sequence length="115" mass="12397">MHDARTDFATPIASGALTGSCGCSQLGDGRILSISFCISRPRLQHPTSNTRCSCSQVVSATLNSLFLRLAAVERMHPPLVTACPSRYLYFHLHLAIALAAFDQPLPPQPCTDEQG</sequence>
<dbReference type="GeneID" id="37039219"/>
<accession>A0A316W2V7</accession>
<protein>
    <submittedName>
        <fullName evidence="1">Uncharacterized protein</fullName>
    </submittedName>
</protein>
<dbReference type="PROSITE" id="PS51257">
    <property type="entry name" value="PROKAR_LIPOPROTEIN"/>
    <property type="match status" value="1"/>
</dbReference>
<dbReference type="Proteomes" id="UP000245783">
    <property type="component" value="Unassembled WGS sequence"/>
</dbReference>
<gene>
    <name evidence="1" type="ORF">IE81DRAFT_44407</name>
</gene>
<dbReference type="RefSeq" id="XP_025371189.1">
    <property type="nucleotide sequence ID" value="XM_025517349.1"/>
</dbReference>
<proteinExistence type="predicted"/>
<organism evidence="1 2">
    <name type="scientific">Ceraceosorus guamensis</name>
    <dbReference type="NCBI Taxonomy" id="1522189"/>
    <lineage>
        <taxon>Eukaryota</taxon>
        <taxon>Fungi</taxon>
        <taxon>Dikarya</taxon>
        <taxon>Basidiomycota</taxon>
        <taxon>Ustilaginomycotina</taxon>
        <taxon>Exobasidiomycetes</taxon>
        <taxon>Ceraceosorales</taxon>
        <taxon>Ceraceosoraceae</taxon>
        <taxon>Ceraceosorus</taxon>
    </lineage>
</organism>
<evidence type="ECO:0000313" key="1">
    <source>
        <dbReference type="EMBL" id="PWN44029.1"/>
    </source>
</evidence>
<dbReference type="AlphaFoldDB" id="A0A316W2V7"/>
<reference evidence="1 2" key="1">
    <citation type="journal article" date="2018" name="Mol. Biol. Evol.">
        <title>Broad Genomic Sampling Reveals a Smut Pathogenic Ancestry of the Fungal Clade Ustilaginomycotina.</title>
        <authorList>
            <person name="Kijpornyongpan T."/>
            <person name="Mondo S.J."/>
            <person name="Barry K."/>
            <person name="Sandor L."/>
            <person name="Lee J."/>
            <person name="Lipzen A."/>
            <person name="Pangilinan J."/>
            <person name="LaButti K."/>
            <person name="Hainaut M."/>
            <person name="Henrissat B."/>
            <person name="Grigoriev I.V."/>
            <person name="Spatafora J.W."/>
            <person name="Aime M.C."/>
        </authorList>
    </citation>
    <scope>NUCLEOTIDE SEQUENCE [LARGE SCALE GENOMIC DNA]</scope>
    <source>
        <strain evidence="1 2">MCA 4658</strain>
    </source>
</reference>
<dbReference type="InParanoid" id="A0A316W2V7"/>
<keyword evidence="2" id="KW-1185">Reference proteome</keyword>